<protein>
    <submittedName>
        <fullName evidence="5">Uncharacterized protein</fullName>
    </submittedName>
</protein>
<evidence type="ECO:0000313" key="5">
    <source>
        <dbReference type="EMBL" id="KAG0145173.1"/>
    </source>
</evidence>
<keyword evidence="2" id="KW-0521">NADP</keyword>
<accession>A0A9P6NJH9</accession>
<dbReference type="Gene3D" id="3.40.50.720">
    <property type="entry name" value="NAD(P)-binding Rossmann-like Domain"/>
    <property type="match status" value="1"/>
</dbReference>
<comment type="caution">
    <text evidence="5">The sequence shown here is derived from an EMBL/GenBank/DDBJ whole genome shotgun (WGS) entry which is preliminary data.</text>
</comment>
<dbReference type="SUPFAM" id="SSF51735">
    <property type="entry name" value="NAD(P)-binding Rossmann-fold domains"/>
    <property type="match status" value="1"/>
</dbReference>
<dbReference type="EMBL" id="MU167281">
    <property type="protein sequence ID" value="KAG0145173.1"/>
    <property type="molecule type" value="Genomic_DNA"/>
</dbReference>
<dbReference type="Proteomes" id="UP000886653">
    <property type="component" value="Unassembled WGS sequence"/>
</dbReference>
<sequence length="332" mass="35713">MSQNGYKSAHNGHSNGSTHNGHSNGSTHNGHSNGSSSLPELHCSNIFQVEGQVAVITGATSQVGSMIARSLASNGVKCYLVSRRKESVSKLCKEIEENCLKGRTCSDGQVVPIEVDLSNKQGAEMLCQMLQDQHKERSIDMLVNAAKYKGHLAGIGPGHNLKDIQEALWKEDQNEAERVVQTDLLGLYFTIVALLPLLGRSKHHPQVLTVAGVQGLVHETMGGLIEPATKAATIHMTKMFATLLAKTNIRCNVIAPGPFFGEERDSRAGGDMGNKDMNLTKELMGRVPAGRMGCEKDIGALILFLSNKCQSYVNGVIIPIDGGLHTVMPCAY</sequence>
<dbReference type="InterPro" id="IPR036291">
    <property type="entry name" value="NAD(P)-bd_dom_sf"/>
</dbReference>
<feature type="region of interest" description="Disordered" evidence="4">
    <location>
        <begin position="1"/>
        <end position="36"/>
    </location>
</feature>
<dbReference type="GO" id="GO:0016491">
    <property type="term" value="F:oxidoreductase activity"/>
    <property type="evidence" value="ECO:0007669"/>
    <property type="project" value="UniProtKB-KW"/>
</dbReference>
<evidence type="ECO:0000256" key="1">
    <source>
        <dbReference type="ARBA" id="ARBA00006484"/>
    </source>
</evidence>
<dbReference type="PANTHER" id="PTHR43618:SF18">
    <property type="entry name" value="SHORT CHAIN DEHYDROGENASE_REDUCTASE FAMILY (AFU_ORTHOLOGUE AFUA_5G12480)"/>
    <property type="match status" value="1"/>
</dbReference>
<dbReference type="OrthoDB" id="3819888at2759"/>
<dbReference type="InterPro" id="IPR052178">
    <property type="entry name" value="Sec_Metab_Biosynth_SDR"/>
</dbReference>
<name>A0A9P6NJH9_9BASI</name>
<dbReference type="AlphaFoldDB" id="A0A9P6NJH9"/>
<reference evidence="5" key="1">
    <citation type="submission" date="2013-11" db="EMBL/GenBank/DDBJ databases">
        <title>Genome sequence of the fusiform rust pathogen reveals effectors for host alternation and coevolution with pine.</title>
        <authorList>
            <consortium name="DOE Joint Genome Institute"/>
            <person name="Smith K."/>
            <person name="Pendleton A."/>
            <person name="Kubisiak T."/>
            <person name="Anderson C."/>
            <person name="Salamov A."/>
            <person name="Aerts A."/>
            <person name="Riley R."/>
            <person name="Clum A."/>
            <person name="Lindquist E."/>
            <person name="Ence D."/>
            <person name="Campbell M."/>
            <person name="Kronenberg Z."/>
            <person name="Feau N."/>
            <person name="Dhillon B."/>
            <person name="Hamelin R."/>
            <person name="Burleigh J."/>
            <person name="Smith J."/>
            <person name="Yandell M."/>
            <person name="Nelson C."/>
            <person name="Grigoriev I."/>
            <person name="Davis J."/>
        </authorList>
    </citation>
    <scope>NUCLEOTIDE SEQUENCE</scope>
    <source>
        <strain evidence="5">G11</strain>
    </source>
</reference>
<evidence type="ECO:0000256" key="3">
    <source>
        <dbReference type="ARBA" id="ARBA00023002"/>
    </source>
</evidence>
<evidence type="ECO:0000256" key="4">
    <source>
        <dbReference type="SAM" id="MobiDB-lite"/>
    </source>
</evidence>
<dbReference type="PRINTS" id="PR00081">
    <property type="entry name" value="GDHRDH"/>
</dbReference>
<proteinExistence type="inferred from homology"/>
<evidence type="ECO:0000313" key="6">
    <source>
        <dbReference type="Proteomes" id="UP000886653"/>
    </source>
</evidence>
<dbReference type="CDD" id="cd05233">
    <property type="entry name" value="SDR_c"/>
    <property type="match status" value="1"/>
</dbReference>
<gene>
    <name evidence="5" type="ORF">CROQUDRAFT_671907</name>
</gene>
<dbReference type="Pfam" id="PF13561">
    <property type="entry name" value="adh_short_C2"/>
    <property type="match status" value="1"/>
</dbReference>
<keyword evidence="6" id="KW-1185">Reference proteome</keyword>
<feature type="compositionally biased region" description="Low complexity" evidence="4">
    <location>
        <begin position="11"/>
        <end position="36"/>
    </location>
</feature>
<comment type="similarity">
    <text evidence="1">Belongs to the short-chain dehydrogenases/reductases (SDR) family.</text>
</comment>
<dbReference type="PANTHER" id="PTHR43618">
    <property type="entry name" value="7-ALPHA-HYDROXYSTEROID DEHYDROGENASE"/>
    <property type="match status" value="1"/>
</dbReference>
<dbReference type="InterPro" id="IPR002347">
    <property type="entry name" value="SDR_fam"/>
</dbReference>
<evidence type="ECO:0000256" key="2">
    <source>
        <dbReference type="ARBA" id="ARBA00022857"/>
    </source>
</evidence>
<organism evidence="5 6">
    <name type="scientific">Cronartium quercuum f. sp. fusiforme G11</name>
    <dbReference type="NCBI Taxonomy" id="708437"/>
    <lineage>
        <taxon>Eukaryota</taxon>
        <taxon>Fungi</taxon>
        <taxon>Dikarya</taxon>
        <taxon>Basidiomycota</taxon>
        <taxon>Pucciniomycotina</taxon>
        <taxon>Pucciniomycetes</taxon>
        <taxon>Pucciniales</taxon>
        <taxon>Coleosporiaceae</taxon>
        <taxon>Cronartium</taxon>
    </lineage>
</organism>
<keyword evidence="3" id="KW-0560">Oxidoreductase</keyword>